<keyword evidence="2" id="KW-0732">Signal</keyword>
<sequence>MRIHQNEETLPIRDRYRNAQVFQTSQNSNQRITRISKLVGESRSITNPMHVRIDPSEQYQSLLGFGGAFTEAGAHVLSQISAEKRNMIIDRYFASDSGINYRLCRVHMNSCDFSLGNYSCDDSAGDTELQHFQIARDRKHLIPWIKAAMAVAGGPIDLLVSPWSPPAWMKTNGTMNHGGSLLPEYRDTWARFFMKFIREYEKEGIPIWGVSVQNEPLATQTWDSCIYSAEAEADFIANHLGPLLQKEGLGDKKILIWDHNRDLLYDRAKRTLSNPEAAKYIWGIGFHWYSGAQFVNVEKTYREFPSKKLIFTEGCIENGVKLGQWDRGEIYAHNIMGDLNSGTVGWIDWNMVLDHHGGPNHAGNFCDAPVIVNTDTGEVFFQSSYYYMGHFSKFIERGARRIGCLMDGAYLELTAFLNPNGVIVVVALNRTGEERQFTLEILGERFTVLSPGHSIQTILLD</sequence>
<dbReference type="InterPro" id="IPR013780">
    <property type="entry name" value="Glyco_hydro_b"/>
</dbReference>
<proteinExistence type="inferred from homology"/>
<protein>
    <submittedName>
        <fullName evidence="7">Glucosylceramidase</fullName>
    </submittedName>
</protein>
<dbReference type="GO" id="GO:0004348">
    <property type="term" value="F:glucosylceramidase activity"/>
    <property type="evidence" value="ECO:0007669"/>
    <property type="project" value="InterPro"/>
</dbReference>
<evidence type="ECO:0000259" key="5">
    <source>
        <dbReference type="Pfam" id="PF02055"/>
    </source>
</evidence>
<comment type="caution">
    <text evidence="7">The sequence shown here is derived from an EMBL/GenBank/DDBJ whole genome shotgun (WGS) entry which is preliminary data.</text>
</comment>
<feature type="domain" description="Glycosyl hydrolase family 30 beta sandwich" evidence="6">
    <location>
        <begin position="398"/>
        <end position="458"/>
    </location>
</feature>
<dbReference type="PANTHER" id="PTHR11069:SF23">
    <property type="entry name" value="LYSOSOMAL ACID GLUCOSYLCERAMIDASE"/>
    <property type="match status" value="1"/>
</dbReference>
<dbReference type="Pfam" id="PF02055">
    <property type="entry name" value="Glyco_hydro_30"/>
    <property type="match status" value="1"/>
</dbReference>
<evidence type="ECO:0000256" key="3">
    <source>
        <dbReference type="ARBA" id="ARBA00022801"/>
    </source>
</evidence>
<evidence type="ECO:0000259" key="6">
    <source>
        <dbReference type="Pfam" id="PF17189"/>
    </source>
</evidence>
<evidence type="ECO:0000256" key="4">
    <source>
        <dbReference type="RuleBase" id="RU361188"/>
    </source>
</evidence>
<dbReference type="Pfam" id="PF17189">
    <property type="entry name" value="Glyco_hydro_30C"/>
    <property type="match status" value="1"/>
</dbReference>
<dbReference type="AlphaFoldDB" id="A0A4R1RBC6"/>
<name>A0A4R1RBC6_HYDET</name>
<accession>A0A4R1RBC6</accession>
<keyword evidence="8" id="KW-1185">Reference proteome</keyword>
<evidence type="ECO:0000313" key="7">
    <source>
        <dbReference type="EMBL" id="TCL63048.1"/>
    </source>
</evidence>
<dbReference type="Gene3D" id="2.60.40.1180">
    <property type="entry name" value="Golgi alpha-mannosidase II"/>
    <property type="match status" value="1"/>
</dbReference>
<feature type="domain" description="Glycosyl hydrolase family 30 TIM-barrel" evidence="5">
    <location>
        <begin position="64"/>
        <end position="395"/>
    </location>
</feature>
<evidence type="ECO:0000313" key="8">
    <source>
        <dbReference type="Proteomes" id="UP000295008"/>
    </source>
</evidence>
<reference evidence="7 8" key="1">
    <citation type="submission" date="2019-03" db="EMBL/GenBank/DDBJ databases">
        <title>Genomic Encyclopedia of Type Strains, Phase IV (KMG-IV): sequencing the most valuable type-strain genomes for metagenomic binning, comparative biology and taxonomic classification.</title>
        <authorList>
            <person name="Goeker M."/>
        </authorList>
    </citation>
    <scope>NUCLEOTIDE SEQUENCE [LARGE SCALE GENOMIC DNA]</scope>
    <source>
        <strain evidence="7 8">LX-B</strain>
    </source>
</reference>
<dbReference type="InterPro" id="IPR001139">
    <property type="entry name" value="Glyco_hydro_30"/>
</dbReference>
<dbReference type="EMBL" id="SLUN01000022">
    <property type="protein sequence ID" value="TCL63048.1"/>
    <property type="molecule type" value="Genomic_DNA"/>
</dbReference>
<dbReference type="Proteomes" id="UP000295008">
    <property type="component" value="Unassembled WGS sequence"/>
</dbReference>
<organism evidence="7 8">
    <name type="scientific">Hydrogenispora ethanolica</name>
    <dbReference type="NCBI Taxonomy" id="1082276"/>
    <lineage>
        <taxon>Bacteria</taxon>
        <taxon>Bacillati</taxon>
        <taxon>Bacillota</taxon>
        <taxon>Hydrogenispora</taxon>
    </lineage>
</organism>
<dbReference type="OrthoDB" id="9806701at2"/>
<dbReference type="Gene3D" id="3.20.20.80">
    <property type="entry name" value="Glycosidases"/>
    <property type="match status" value="1"/>
</dbReference>
<keyword evidence="3 4" id="KW-0378">Hydrolase</keyword>
<comment type="similarity">
    <text evidence="1 4">Belongs to the glycosyl hydrolase 30 family.</text>
</comment>
<dbReference type="GO" id="GO:0006680">
    <property type="term" value="P:glucosylceramide catabolic process"/>
    <property type="evidence" value="ECO:0007669"/>
    <property type="project" value="TreeGrafter"/>
</dbReference>
<gene>
    <name evidence="7" type="ORF">EDC14_1022104</name>
</gene>
<evidence type="ECO:0000256" key="2">
    <source>
        <dbReference type="ARBA" id="ARBA00022729"/>
    </source>
</evidence>
<dbReference type="InterPro" id="IPR033453">
    <property type="entry name" value="Glyco_hydro_30_TIM-barrel"/>
</dbReference>
<dbReference type="PRINTS" id="PR00843">
    <property type="entry name" value="GLHYDRLASE30"/>
</dbReference>
<dbReference type="GO" id="GO:0016020">
    <property type="term" value="C:membrane"/>
    <property type="evidence" value="ECO:0007669"/>
    <property type="project" value="GOC"/>
</dbReference>
<keyword evidence="4" id="KW-0326">Glycosidase</keyword>
<dbReference type="InterPro" id="IPR017853">
    <property type="entry name" value="GH"/>
</dbReference>
<dbReference type="InterPro" id="IPR033452">
    <property type="entry name" value="GH30_C"/>
</dbReference>
<dbReference type="PANTHER" id="PTHR11069">
    <property type="entry name" value="GLUCOSYLCERAMIDASE"/>
    <property type="match status" value="1"/>
</dbReference>
<dbReference type="SUPFAM" id="SSF51445">
    <property type="entry name" value="(Trans)glycosidases"/>
    <property type="match status" value="1"/>
</dbReference>
<evidence type="ECO:0000256" key="1">
    <source>
        <dbReference type="ARBA" id="ARBA00005382"/>
    </source>
</evidence>